<dbReference type="Proteomes" id="UP001500683">
    <property type="component" value="Unassembled WGS sequence"/>
</dbReference>
<comment type="caution">
    <text evidence="2">The sequence shown here is derived from an EMBL/GenBank/DDBJ whole genome shotgun (WGS) entry which is preliminary data.</text>
</comment>
<organism evidence="2 3">
    <name type="scientific">Actinomadura miaoliensis</name>
    <dbReference type="NCBI Taxonomy" id="430685"/>
    <lineage>
        <taxon>Bacteria</taxon>
        <taxon>Bacillati</taxon>
        <taxon>Actinomycetota</taxon>
        <taxon>Actinomycetes</taxon>
        <taxon>Streptosporangiales</taxon>
        <taxon>Thermomonosporaceae</taxon>
        <taxon>Actinomadura</taxon>
    </lineage>
</organism>
<evidence type="ECO:0000256" key="1">
    <source>
        <dbReference type="SAM" id="MobiDB-lite"/>
    </source>
</evidence>
<keyword evidence="3" id="KW-1185">Reference proteome</keyword>
<feature type="region of interest" description="Disordered" evidence="1">
    <location>
        <begin position="1"/>
        <end position="36"/>
    </location>
</feature>
<dbReference type="EMBL" id="BAAAZG010000016">
    <property type="protein sequence ID" value="GAA4070610.1"/>
    <property type="molecule type" value="Genomic_DNA"/>
</dbReference>
<protein>
    <submittedName>
        <fullName evidence="2">Uncharacterized protein</fullName>
    </submittedName>
</protein>
<name>A0ABP7VN05_9ACTN</name>
<feature type="region of interest" description="Disordered" evidence="1">
    <location>
        <begin position="92"/>
        <end position="123"/>
    </location>
</feature>
<reference evidence="3" key="1">
    <citation type="journal article" date="2019" name="Int. J. Syst. Evol. Microbiol.">
        <title>The Global Catalogue of Microorganisms (GCM) 10K type strain sequencing project: providing services to taxonomists for standard genome sequencing and annotation.</title>
        <authorList>
            <consortium name="The Broad Institute Genomics Platform"/>
            <consortium name="The Broad Institute Genome Sequencing Center for Infectious Disease"/>
            <person name="Wu L."/>
            <person name="Ma J."/>
        </authorList>
    </citation>
    <scope>NUCLEOTIDE SEQUENCE [LARGE SCALE GENOMIC DNA]</scope>
    <source>
        <strain evidence="3">JCM 16702</strain>
    </source>
</reference>
<feature type="compositionally biased region" description="Low complexity" evidence="1">
    <location>
        <begin position="112"/>
        <end position="123"/>
    </location>
</feature>
<gene>
    <name evidence="2" type="ORF">GCM10022214_27850</name>
</gene>
<accession>A0ABP7VN05</accession>
<proteinExistence type="predicted"/>
<evidence type="ECO:0000313" key="2">
    <source>
        <dbReference type="EMBL" id="GAA4070610.1"/>
    </source>
</evidence>
<sequence>MEREENFDTASGKAGGLTGADREHAEVLPSAQPDRPCAVWPGKAALVRPVGTVADPADAFDRGFGGCYNACQRRGVPGKEIAEGMEAPEPWTELGRIPRAPGGVRKPVDRSAPLAPRGAGAAA</sequence>
<evidence type="ECO:0000313" key="3">
    <source>
        <dbReference type="Proteomes" id="UP001500683"/>
    </source>
</evidence>